<reference evidence="2" key="1">
    <citation type="submission" date="2021-01" db="UniProtKB">
        <authorList>
            <consortium name="EnsemblMetazoa"/>
        </authorList>
    </citation>
    <scope>IDENTIFICATION</scope>
</reference>
<dbReference type="KEGG" id="nvi:100678351"/>
<organism evidence="2 3">
    <name type="scientific">Nasonia vitripennis</name>
    <name type="common">Parasitic wasp</name>
    <dbReference type="NCBI Taxonomy" id="7425"/>
    <lineage>
        <taxon>Eukaryota</taxon>
        <taxon>Metazoa</taxon>
        <taxon>Ecdysozoa</taxon>
        <taxon>Arthropoda</taxon>
        <taxon>Hexapoda</taxon>
        <taxon>Insecta</taxon>
        <taxon>Pterygota</taxon>
        <taxon>Neoptera</taxon>
        <taxon>Endopterygota</taxon>
        <taxon>Hymenoptera</taxon>
        <taxon>Apocrita</taxon>
        <taxon>Proctotrupomorpha</taxon>
        <taxon>Chalcidoidea</taxon>
        <taxon>Pteromalidae</taxon>
        <taxon>Pteromalinae</taxon>
        <taxon>Nasonia</taxon>
    </lineage>
</organism>
<dbReference type="Proteomes" id="UP000002358">
    <property type="component" value="Chromosome 4"/>
</dbReference>
<dbReference type="InParanoid" id="A0A7M7HIE6"/>
<evidence type="ECO:0000313" key="3">
    <source>
        <dbReference type="Proteomes" id="UP000002358"/>
    </source>
</evidence>
<keyword evidence="3" id="KW-1185">Reference proteome</keyword>
<feature type="compositionally biased region" description="Polar residues" evidence="1">
    <location>
        <begin position="31"/>
        <end position="40"/>
    </location>
</feature>
<name>A0A7M7HIE6_NASVI</name>
<accession>A0A7M7HIE6</accession>
<evidence type="ECO:0008006" key="4">
    <source>
        <dbReference type="Google" id="ProtNLM"/>
    </source>
</evidence>
<evidence type="ECO:0000313" key="2">
    <source>
        <dbReference type="EnsemblMetazoa" id="XP_008217554"/>
    </source>
</evidence>
<dbReference type="AlphaFoldDB" id="A0A7M7HIE6"/>
<proteinExistence type="predicted"/>
<feature type="region of interest" description="Disordered" evidence="1">
    <location>
        <begin position="390"/>
        <end position="420"/>
    </location>
</feature>
<evidence type="ECO:0000256" key="1">
    <source>
        <dbReference type="SAM" id="MobiDB-lite"/>
    </source>
</evidence>
<dbReference type="GeneID" id="100678351"/>
<feature type="compositionally biased region" description="Polar residues" evidence="1">
    <location>
        <begin position="390"/>
        <end position="399"/>
    </location>
</feature>
<sequence>MYLMAVLNVSFADDADITKLISDESDESINECPSPSTSSLNKKDDDSGYFSNENSSEIDNYFFLEGNDIQSNGDADADCVSHSHIDPDALTVLEVEPRSTKEVISFQADNTNSQLDGFIIIAETNESAFVSNVTLALNKENLFITPVKNDSILFLEGQCKEVTKVTSPEKDFIARVQSKTSESNKTPNVLQCNGFKDSVAVPSDTISIDLGESSISKVALTSNEDHLILEAVYTISDGSDESLNISANSPNIYFNDSVISDVIHEFKKGDLDEEERNLDEFVKIIVENPFDDSLPIDLNEIIPLEVSLTSNDRDLVTQVENKIDSSEKSYSQVESLNAGENLPDNNPPIKESTCSDVAPALMKETENEIDYKLNQGSDIDAKSAEVDLCTTDSDTSTPASGIIESKNDIPSTDVADSASKKLPSQNELKNYTQYVKIYCTECGESPWNVKYDKTNPNCETCEKKTLLNCFRCDKKYTKYAGILDHLRYRCVPIDTLYQCSDCDYNTRVKSAYKKHVLTHKTSENIQCTWCAFRVFWLGSRLQITEKACRMRSVRIVIRRSKARQLYEDTKNTFVVKTKRVK</sequence>
<feature type="region of interest" description="Disordered" evidence="1">
    <location>
        <begin position="25"/>
        <end position="49"/>
    </location>
</feature>
<protein>
    <recommendedName>
        <fullName evidence="4">C2H2-type domain-containing protein</fullName>
    </recommendedName>
</protein>
<dbReference type="RefSeq" id="XP_008217554.1">
    <property type="nucleotide sequence ID" value="XM_008219332.3"/>
</dbReference>
<dbReference type="EnsemblMetazoa" id="XM_008219332">
    <property type="protein sequence ID" value="XP_008217554"/>
    <property type="gene ID" value="LOC100678351"/>
</dbReference>